<evidence type="ECO:0000313" key="2">
    <source>
        <dbReference type="Proteomes" id="UP000192775"/>
    </source>
</evidence>
<sequence length="431" mass="45347">MKRKAVLGIGAVALAGLLGGCAFGGTGTSSGGSTPDGPVTLTFQSLAYQDSTVAATKEIVDSWNADHPDIQVNLTQGSWDNVHDQLVTQFQGGTAPDIIHDESSDIMGFANQGYLADLSPYLSDDVKNAVSDDVWDTVTTSDGKIVAAPTLLQTYVVFANKDAFAAAGVDLPSGDQLTWDDLAADAKKLTANGNYGVGWGLKQPTAAVMNTSLGFDGTFFDVKDDGSATIDVGDDELAVPEAIHSMAYDDSSLDPVTLTQSGSDVLPGFLGGKYAMYIGGNFLAQQIGESAPAGFNWTVLPPLAGSAGPVQAANPQTMSVSAQSKYPEQATEFIDYFMNADNQAKLAQGDWLIPTSAPARDLVAEQTGADSVWVPILKTGEQLKGAPFQKATNYPQWKDQYATPGLQQYFSNSIGLDQLKQQLTDGWSSIG</sequence>
<proteinExistence type="predicted"/>
<dbReference type="PROSITE" id="PS51257">
    <property type="entry name" value="PROKAR_LIPOPROTEIN"/>
    <property type="match status" value="1"/>
</dbReference>
<evidence type="ECO:0000313" key="1">
    <source>
        <dbReference type="EMBL" id="ARJ06437.1"/>
    </source>
</evidence>
<dbReference type="Gene3D" id="3.40.190.10">
    <property type="entry name" value="Periplasmic binding protein-like II"/>
    <property type="match status" value="1"/>
</dbReference>
<dbReference type="InterPro" id="IPR050490">
    <property type="entry name" value="Bact_solute-bd_prot1"/>
</dbReference>
<dbReference type="CDD" id="cd13585">
    <property type="entry name" value="PBP2_TMBP_like"/>
    <property type="match status" value="1"/>
</dbReference>
<organism evidence="1 2">
    <name type="scientific">Cnuibacter physcomitrellae</name>
    <dbReference type="NCBI Taxonomy" id="1619308"/>
    <lineage>
        <taxon>Bacteria</taxon>
        <taxon>Bacillati</taxon>
        <taxon>Actinomycetota</taxon>
        <taxon>Actinomycetes</taxon>
        <taxon>Micrococcales</taxon>
        <taxon>Microbacteriaceae</taxon>
        <taxon>Cnuibacter</taxon>
    </lineage>
</organism>
<dbReference type="SUPFAM" id="SSF53850">
    <property type="entry name" value="Periplasmic binding protein-like II"/>
    <property type="match status" value="1"/>
</dbReference>
<dbReference type="InterPro" id="IPR006059">
    <property type="entry name" value="SBP"/>
</dbReference>
<reference evidence="1 2" key="1">
    <citation type="submission" date="2017-04" db="EMBL/GenBank/DDBJ databases">
        <authorList>
            <person name="Afonso C.L."/>
            <person name="Miller P.J."/>
            <person name="Scott M.A."/>
            <person name="Spackman E."/>
            <person name="Goraichik I."/>
            <person name="Dimitrov K.M."/>
            <person name="Suarez D.L."/>
            <person name="Swayne D.E."/>
        </authorList>
    </citation>
    <scope>NUCLEOTIDE SEQUENCE [LARGE SCALE GENOMIC DNA]</scope>
    <source>
        <strain evidence="2">XA(T)</strain>
    </source>
</reference>
<dbReference type="RefSeq" id="WP_085020575.1">
    <property type="nucleotide sequence ID" value="NZ_BMHD01000001.1"/>
</dbReference>
<keyword evidence="2" id="KW-1185">Reference proteome</keyword>
<accession>A0A1X9LMV2</accession>
<gene>
    <name evidence="1" type="ORF">B5808_15350</name>
</gene>
<dbReference type="STRING" id="1619308.B5808_15350"/>
<dbReference type="PANTHER" id="PTHR43649:SF30">
    <property type="entry name" value="ABC TRANSPORTER SUBSTRATE-BINDING PROTEIN"/>
    <property type="match status" value="1"/>
</dbReference>
<protein>
    <submittedName>
        <fullName evidence="1">Uncharacterized protein</fullName>
    </submittedName>
</protein>
<dbReference type="KEGG" id="cphy:B5808_15350"/>
<dbReference type="AlphaFoldDB" id="A0A1X9LMV2"/>
<dbReference type="EMBL" id="CP020715">
    <property type="protein sequence ID" value="ARJ06437.1"/>
    <property type="molecule type" value="Genomic_DNA"/>
</dbReference>
<dbReference type="Pfam" id="PF01547">
    <property type="entry name" value="SBP_bac_1"/>
    <property type="match status" value="1"/>
</dbReference>
<dbReference type="Proteomes" id="UP000192775">
    <property type="component" value="Chromosome"/>
</dbReference>
<name>A0A1X9LMV2_9MICO</name>
<dbReference type="PANTHER" id="PTHR43649">
    <property type="entry name" value="ARABINOSE-BINDING PROTEIN-RELATED"/>
    <property type="match status" value="1"/>
</dbReference>